<keyword evidence="3" id="KW-0732">Signal</keyword>
<dbReference type="OMA" id="CEPASIH"/>
<keyword evidence="2" id="KW-0812">Transmembrane</keyword>
<evidence type="ECO:0000256" key="3">
    <source>
        <dbReference type="SAM" id="SignalP"/>
    </source>
</evidence>
<keyword evidence="2" id="KW-0472">Membrane</keyword>
<feature type="region of interest" description="Disordered" evidence="1">
    <location>
        <begin position="214"/>
        <end position="280"/>
    </location>
</feature>
<dbReference type="OrthoDB" id="2553862at2759"/>
<evidence type="ECO:0000256" key="1">
    <source>
        <dbReference type="SAM" id="MobiDB-lite"/>
    </source>
</evidence>
<dbReference type="GeneID" id="27420974"/>
<organism evidence="4 5">
    <name type="scientific">Kalmanozyma brasiliensis (strain GHG001)</name>
    <name type="common">Yeast</name>
    <name type="synonym">Pseudozyma brasiliensis</name>
    <dbReference type="NCBI Taxonomy" id="1365824"/>
    <lineage>
        <taxon>Eukaryota</taxon>
        <taxon>Fungi</taxon>
        <taxon>Dikarya</taxon>
        <taxon>Basidiomycota</taxon>
        <taxon>Ustilaginomycotina</taxon>
        <taxon>Ustilaginomycetes</taxon>
        <taxon>Ustilaginales</taxon>
        <taxon>Ustilaginaceae</taxon>
        <taxon>Kalmanozyma</taxon>
    </lineage>
</organism>
<keyword evidence="2" id="KW-1133">Transmembrane helix</keyword>
<name>V5EL70_KALBG</name>
<dbReference type="AlphaFoldDB" id="V5EL70"/>
<sequence>MRLTLALLLSLTLTPLALAATLTLPTLYTCSPANITVAARGNWTLEGRDSSTNKLVLRRRMDRGDTSVLWDAVDLPSNSTALFVLTDQIRSNITSLATAQGLILASPTGNTTCLSTSKKSSNRGKGKNTVPEIIGIVLGVFLLLVILLVGGMMYRRKKERRQRVEEDDISDNYGAKAPGSGYMARLVPGLKMESRPLPRDPVLEDEQKAYASTRRGTQYYNNHPGYGHGVSQDGAWRREEQQGWDQQQYLQRQPSTTDPFASQTHIQPYQSSYAQRDWNH</sequence>
<reference evidence="5" key="1">
    <citation type="journal article" date="2013" name="Genome Announc.">
        <title>Draft genome sequence of Pseudozyma brasiliensis sp. nov. strain GHG001, a high producer of endo-1,4-xylanase isolated from an insect pest of sugarcane.</title>
        <authorList>
            <person name="Oliveira J.V.D.C."/>
            <person name="dos Santos R.A.C."/>
            <person name="Borges T.A."/>
            <person name="Riano-Pachon D.M."/>
            <person name="Goldman G.H."/>
        </authorList>
    </citation>
    <scope>NUCLEOTIDE SEQUENCE [LARGE SCALE GENOMIC DNA]</scope>
    <source>
        <strain evidence="5">GHG001</strain>
    </source>
</reference>
<accession>V5EL70</accession>
<proteinExistence type="predicted"/>
<evidence type="ECO:0000313" key="4">
    <source>
        <dbReference type="EMBL" id="EST05775.1"/>
    </source>
</evidence>
<feature type="transmembrane region" description="Helical" evidence="2">
    <location>
        <begin position="133"/>
        <end position="154"/>
    </location>
</feature>
<keyword evidence="5" id="KW-1185">Reference proteome</keyword>
<dbReference type="HOGENOM" id="CLU_853038_0_0_1"/>
<dbReference type="Proteomes" id="UP000019377">
    <property type="component" value="Unassembled WGS sequence"/>
</dbReference>
<dbReference type="eggNOG" id="ENOG502R0RJ">
    <property type="taxonomic scope" value="Eukaryota"/>
</dbReference>
<evidence type="ECO:0008006" key="6">
    <source>
        <dbReference type="Google" id="ProtNLM"/>
    </source>
</evidence>
<gene>
    <name evidence="4" type="ORF">PSEUBRA_SCAF4g04900</name>
</gene>
<protein>
    <recommendedName>
        <fullName evidence="6">Mid2 domain-containing protein</fullName>
    </recommendedName>
</protein>
<evidence type="ECO:0000256" key="2">
    <source>
        <dbReference type="SAM" id="Phobius"/>
    </source>
</evidence>
<feature type="signal peptide" evidence="3">
    <location>
        <begin position="1"/>
        <end position="19"/>
    </location>
</feature>
<dbReference type="EMBL" id="KI545884">
    <property type="protein sequence ID" value="EST05775.1"/>
    <property type="molecule type" value="Genomic_DNA"/>
</dbReference>
<feature type="chain" id="PRO_5004732523" description="Mid2 domain-containing protein" evidence="3">
    <location>
        <begin position="20"/>
        <end position="280"/>
    </location>
</feature>
<feature type="compositionally biased region" description="Polar residues" evidence="1">
    <location>
        <begin position="243"/>
        <end position="274"/>
    </location>
</feature>
<dbReference type="RefSeq" id="XP_016290764.1">
    <property type="nucleotide sequence ID" value="XM_016438281.1"/>
</dbReference>
<evidence type="ECO:0000313" key="5">
    <source>
        <dbReference type="Proteomes" id="UP000019377"/>
    </source>
</evidence>